<protein>
    <recommendedName>
        <fullName evidence="4">Protein kinase domain-containing protein</fullName>
    </recommendedName>
</protein>
<comment type="caution">
    <text evidence="2">The sequence shown here is derived from an EMBL/GenBank/DDBJ whole genome shotgun (WGS) entry which is preliminary data.</text>
</comment>
<dbReference type="Gene3D" id="1.10.510.10">
    <property type="entry name" value="Transferase(Phosphotransferase) domain 1"/>
    <property type="match status" value="1"/>
</dbReference>
<feature type="transmembrane region" description="Helical" evidence="1">
    <location>
        <begin position="17"/>
        <end position="37"/>
    </location>
</feature>
<dbReference type="SUPFAM" id="SSF56112">
    <property type="entry name" value="Protein kinase-like (PK-like)"/>
    <property type="match status" value="1"/>
</dbReference>
<sequence length="171" mass="20441">MPPEVLENKPYIKAADIYSFSIIMWEILFGIPVIRIYEFFNEYFGPQLGMEMALKKLRPLIPPIPESCYIYVMKILTEYDKKIWQIRNAEWQELTKYDKNLRQTRNYKINDNFSDEISLDQYPNNNTFQLNSKDESEELIIKFEEFISQSITSEDFIINFEDSRGGSKKFN</sequence>
<evidence type="ECO:0000313" key="3">
    <source>
        <dbReference type="Proteomes" id="UP000266673"/>
    </source>
</evidence>
<dbReference type="EMBL" id="QKWP01000608">
    <property type="protein sequence ID" value="RIB17396.1"/>
    <property type="molecule type" value="Genomic_DNA"/>
</dbReference>
<reference evidence="2 3" key="1">
    <citation type="submission" date="2018-06" db="EMBL/GenBank/DDBJ databases">
        <title>Comparative genomics reveals the genomic features of Rhizophagus irregularis, R. cerebriforme, R. diaphanum and Gigaspora rosea, and their symbiotic lifestyle signature.</title>
        <authorList>
            <person name="Morin E."/>
            <person name="San Clemente H."/>
            <person name="Chen E.C.H."/>
            <person name="De La Providencia I."/>
            <person name="Hainaut M."/>
            <person name="Kuo A."/>
            <person name="Kohler A."/>
            <person name="Murat C."/>
            <person name="Tang N."/>
            <person name="Roy S."/>
            <person name="Loubradou J."/>
            <person name="Henrissat B."/>
            <person name="Grigoriev I.V."/>
            <person name="Corradi N."/>
            <person name="Roux C."/>
            <person name="Martin F.M."/>
        </authorList>
    </citation>
    <scope>NUCLEOTIDE SEQUENCE [LARGE SCALE GENOMIC DNA]</scope>
    <source>
        <strain evidence="2 3">DAOM 194757</strain>
    </source>
</reference>
<keyword evidence="1" id="KW-0472">Membrane</keyword>
<gene>
    <name evidence="2" type="ORF">C2G38_2246416</name>
</gene>
<keyword evidence="1" id="KW-0812">Transmembrane</keyword>
<keyword evidence="1" id="KW-1133">Transmembrane helix</keyword>
<keyword evidence="3" id="KW-1185">Reference proteome</keyword>
<dbReference type="STRING" id="44941.A0A397VDL9"/>
<name>A0A397VDL9_9GLOM</name>
<dbReference type="InterPro" id="IPR011009">
    <property type="entry name" value="Kinase-like_dom_sf"/>
</dbReference>
<evidence type="ECO:0000313" key="2">
    <source>
        <dbReference type="EMBL" id="RIB17396.1"/>
    </source>
</evidence>
<dbReference type="OrthoDB" id="10532725at2759"/>
<organism evidence="2 3">
    <name type="scientific">Gigaspora rosea</name>
    <dbReference type="NCBI Taxonomy" id="44941"/>
    <lineage>
        <taxon>Eukaryota</taxon>
        <taxon>Fungi</taxon>
        <taxon>Fungi incertae sedis</taxon>
        <taxon>Mucoromycota</taxon>
        <taxon>Glomeromycotina</taxon>
        <taxon>Glomeromycetes</taxon>
        <taxon>Diversisporales</taxon>
        <taxon>Gigasporaceae</taxon>
        <taxon>Gigaspora</taxon>
    </lineage>
</organism>
<evidence type="ECO:0008006" key="4">
    <source>
        <dbReference type="Google" id="ProtNLM"/>
    </source>
</evidence>
<proteinExistence type="predicted"/>
<dbReference type="AlphaFoldDB" id="A0A397VDL9"/>
<evidence type="ECO:0000256" key="1">
    <source>
        <dbReference type="SAM" id="Phobius"/>
    </source>
</evidence>
<accession>A0A397VDL9</accession>
<dbReference type="Proteomes" id="UP000266673">
    <property type="component" value="Unassembled WGS sequence"/>
</dbReference>